<name>A0A9J6F9U9_RHIMP</name>
<organism evidence="2 3">
    <name type="scientific">Rhipicephalus microplus</name>
    <name type="common">Cattle tick</name>
    <name type="synonym">Boophilus microplus</name>
    <dbReference type="NCBI Taxonomy" id="6941"/>
    <lineage>
        <taxon>Eukaryota</taxon>
        <taxon>Metazoa</taxon>
        <taxon>Ecdysozoa</taxon>
        <taxon>Arthropoda</taxon>
        <taxon>Chelicerata</taxon>
        <taxon>Arachnida</taxon>
        <taxon>Acari</taxon>
        <taxon>Parasitiformes</taxon>
        <taxon>Ixodida</taxon>
        <taxon>Ixodoidea</taxon>
        <taxon>Ixodidae</taxon>
        <taxon>Rhipicephalinae</taxon>
        <taxon>Rhipicephalus</taxon>
        <taxon>Boophilus</taxon>
    </lineage>
</organism>
<dbReference type="Proteomes" id="UP000821866">
    <property type="component" value="Chromosome 1"/>
</dbReference>
<evidence type="ECO:0000313" key="3">
    <source>
        <dbReference type="Proteomes" id="UP000821866"/>
    </source>
</evidence>
<proteinExistence type="predicted"/>
<dbReference type="EMBL" id="JABSTU010000001">
    <property type="protein sequence ID" value="KAH8042400.1"/>
    <property type="molecule type" value="Genomic_DNA"/>
</dbReference>
<feature type="compositionally biased region" description="Basic and acidic residues" evidence="1">
    <location>
        <begin position="187"/>
        <end position="200"/>
    </location>
</feature>
<evidence type="ECO:0000313" key="2">
    <source>
        <dbReference type="EMBL" id="KAH8042400.1"/>
    </source>
</evidence>
<reference evidence="2" key="2">
    <citation type="submission" date="2021-09" db="EMBL/GenBank/DDBJ databases">
        <authorList>
            <person name="Jia N."/>
            <person name="Wang J."/>
            <person name="Shi W."/>
            <person name="Du L."/>
            <person name="Sun Y."/>
            <person name="Zhan W."/>
            <person name="Jiang J."/>
            <person name="Wang Q."/>
            <person name="Zhang B."/>
            <person name="Ji P."/>
            <person name="Sakyi L.B."/>
            <person name="Cui X."/>
            <person name="Yuan T."/>
            <person name="Jiang B."/>
            <person name="Yang W."/>
            <person name="Lam T.T.-Y."/>
            <person name="Chang Q."/>
            <person name="Ding S."/>
            <person name="Wang X."/>
            <person name="Zhu J."/>
            <person name="Ruan X."/>
            <person name="Zhao L."/>
            <person name="Wei J."/>
            <person name="Que T."/>
            <person name="Du C."/>
            <person name="Cheng J."/>
            <person name="Dai P."/>
            <person name="Han X."/>
            <person name="Huang E."/>
            <person name="Gao Y."/>
            <person name="Liu J."/>
            <person name="Shao H."/>
            <person name="Ye R."/>
            <person name="Li L."/>
            <person name="Wei W."/>
            <person name="Wang X."/>
            <person name="Wang C."/>
            <person name="Huo Q."/>
            <person name="Li W."/>
            <person name="Guo W."/>
            <person name="Chen H."/>
            <person name="Chen S."/>
            <person name="Zhou L."/>
            <person name="Zhou L."/>
            <person name="Ni X."/>
            <person name="Tian J."/>
            <person name="Zhou Y."/>
            <person name="Sheng Y."/>
            <person name="Liu T."/>
            <person name="Pan Y."/>
            <person name="Xia L."/>
            <person name="Li J."/>
            <person name="Zhao F."/>
            <person name="Cao W."/>
        </authorList>
    </citation>
    <scope>NUCLEOTIDE SEQUENCE</scope>
    <source>
        <strain evidence="2">Rmic-2018</strain>
        <tissue evidence="2">Larvae</tissue>
    </source>
</reference>
<evidence type="ECO:0000256" key="1">
    <source>
        <dbReference type="SAM" id="MobiDB-lite"/>
    </source>
</evidence>
<sequence length="221" mass="23926">MMLRSSSRTDPRWRHWPTPPNVTKGKHPAPFVIDPEVTIASKVTVKKGVHERETGKVTLTSSSRFLHKAVGFIRLTAAPFGEEAPTARKKGDAAVFLQRQGYHWGEGREVGEGCSEEAGDRKGRSVSKNSSSRWPRSLCASTPGNSVERRTVSPRAEVGGAAVGDGGLARETKEATAESLLLHHFSKNDATPREPGRTVQDEATAAERGGEGATWCFPHGF</sequence>
<feature type="region of interest" description="Disordered" evidence="1">
    <location>
        <begin position="187"/>
        <end position="211"/>
    </location>
</feature>
<feature type="compositionally biased region" description="Polar residues" evidence="1">
    <location>
        <begin position="126"/>
        <end position="145"/>
    </location>
</feature>
<reference evidence="2" key="1">
    <citation type="journal article" date="2020" name="Cell">
        <title>Large-Scale Comparative Analyses of Tick Genomes Elucidate Their Genetic Diversity and Vector Capacities.</title>
        <authorList>
            <consortium name="Tick Genome and Microbiome Consortium (TIGMIC)"/>
            <person name="Jia N."/>
            <person name="Wang J."/>
            <person name="Shi W."/>
            <person name="Du L."/>
            <person name="Sun Y."/>
            <person name="Zhan W."/>
            <person name="Jiang J.F."/>
            <person name="Wang Q."/>
            <person name="Zhang B."/>
            <person name="Ji P."/>
            <person name="Bell-Sakyi L."/>
            <person name="Cui X.M."/>
            <person name="Yuan T.T."/>
            <person name="Jiang B.G."/>
            <person name="Yang W.F."/>
            <person name="Lam T.T."/>
            <person name="Chang Q.C."/>
            <person name="Ding S.J."/>
            <person name="Wang X.J."/>
            <person name="Zhu J.G."/>
            <person name="Ruan X.D."/>
            <person name="Zhao L."/>
            <person name="Wei J.T."/>
            <person name="Ye R.Z."/>
            <person name="Que T.C."/>
            <person name="Du C.H."/>
            <person name="Zhou Y.H."/>
            <person name="Cheng J.X."/>
            <person name="Dai P.F."/>
            <person name="Guo W.B."/>
            <person name="Han X.H."/>
            <person name="Huang E.J."/>
            <person name="Li L.F."/>
            <person name="Wei W."/>
            <person name="Gao Y.C."/>
            <person name="Liu J.Z."/>
            <person name="Shao H.Z."/>
            <person name="Wang X."/>
            <person name="Wang C.C."/>
            <person name="Yang T.C."/>
            <person name="Huo Q.B."/>
            <person name="Li W."/>
            <person name="Chen H.Y."/>
            <person name="Chen S.E."/>
            <person name="Zhou L.G."/>
            <person name="Ni X.B."/>
            <person name="Tian J.H."/>
            <person name="Sheng Y."/>
            <person name="Liu T."/>
            <person name="Pan Y.S."/>
            <person name="Xia L.Y."/>
            <person name="Li J."/>
            <person name="Zhao F."/>
            <person name="Cao W.C."/>
        </authorList>
    </citation>
    <scope>NUCLEOTIDE SEQUENCE</scope>
    <source>
        <strain evidence="2">Rmic-2018</strain>
    </source>
</reference>
<accession>A0A9J6F9U9</accession>
<keyword evidence="3" id="KW-1185">Reference proteome</keyword>
<comment type="caution">
    <text evidence="2">The sequence shown here is derived from an EMBL/GenBank/DDBJ whole genome shotgun (WGS) entry which is preliminary data.</text>
</comment>
<feature type="region of interest" description="Disordered" evidence="1">
    <location>
        <begin position="106"/>
        <end position="151"/>
    </location>
</feature>
<gene>
    <name evidence="2" type="ORF">HPB51_022724</name>
</gene>
<protein>
    <submittedName>
        <fullName evidence="2">Uncharacterized protein</fullName>
    </submittedName>
</protein>
<dbReference type="AlphaFoldDB" id="A0A9J6F9U9"/>
<feature type="region of interest" description="Disordered" evidence="1">
    <location>
        <begin position="1"/>
        <end position="29"/>
    </location>
</feature>